<feature type="non-terminal residue" evidence="3">
    <location>
        <position position="1"/>
    </location>
</feature>
<feature type="region of interest" description="Disordered" evidence="1">
    <location>
        <begin position="86"/>
        <end position="110"/>
    </location>
</feature>
<feature type="transmembrane region" description="Helical" evidence="2">
    <location>
        <begin position="371"/>
        <end position="399"/>
    </location>
</feature>
<dbReference type="EMBL" id="CAJNJA010051202">
    <property type="protein sequence ID" value="CAE7843446.1"/>
    <property type="molecule type" value="Genomic_DNA"/>
</dbReference>
<comment type="caution">
    <text evidence="3">The sequence shown here is derived from an EMBL/GenBank/DDBJ whole genome shotgun (WGS) entry which is preliminary data.</text>
</comment>
<dbReference type="AlphaFoldDB" id="A0A812ZW21"/>
<sequence length="601" mass="67042">MSTNANMLSAEGLREIVEREGWFWRPPALMMWLLLLGSVLLLVFGCRQDARVHSSGLWRDEFFLADMPTKDGGLASLGSLCGLSKQASESQPSQDPAEEPKNPGMSSQRSWRARLGKSSRFLSWKPSANLSSLSEARRQLLRAPTLASRLRERLLCQNTLWEAARRCGLHCSSIEMHVWGQKGWVQGSVAAQKSPQLKELVMALDEVLPQSFLTIHASRWHLIGTALFTMHPVYELSMCDLHMTATKRAKIVVDCILGSLSFVALFFSVDGTAVAARSPSECPLQQGTLVWYLFVAFFSVLLSFVPRSLELYLARRSFVPESRDHARQLRTRRHRDAGFWVFSTCLALLYLLVIIAFLANLSEADEWKWMFTFWVVLLRKLFIVPVLACLVSGLGSVAVGTAPEPPKKFGLDFSSLCDGGEGEGDQKSQKSEGQGAWAEKVQELAGRGLTIRQLLEFYAMLGREVMEHFSPEESTTHDVVRQAIIPLSLHMKRRRFEVVIHETAACKKALDALRSASAPAPALEICVAKKGLVGERGERAVSYAVIWDEAILVEDLCLDDGLLFRVSDKEELSLTVAATDFWQGFKGPFQLDGLELHVTIL</sequence>
<feature type="transmembrane region" description="Helical" evidence="2">
    <location>
        <begin position="251"/>
        <end position="269"/>
    </location>
</feature>
<accession>A0A812ZW21</accession>
<gene>
    <name evidence="3" type="ORF">SNEC2469_LOCUS25745</name>
</gene>
<name>A0A812ZW21_9DINO</name>
<evidence type="ECO:0000256" key="1">
    <source>
        <dbReference type="SAM" id="MobiDB-lite"/>
    </source>
</evidence>
<feature type="transmembrane region" description="Helical" evidence="2">
    <location>
        <begin position="337"/>
        <end position="359"/>
    </location>
</feature>
<feature type="transmembrane region" description="Helical" evidence="2">
    <location>
        <begin position="289"/>
        <end position="306"/>
    </location>
</feature>
<organism evidence="3 4">
    <name type="scientific">Symbiodinium necroappetens</name>
    <dbReference type="NCBI Taxonomy" id="1628268"/>
    <lineage>
        <taxon>Eukaryota</taxon>
        <taxon>Sar</taxon>
        <taxon>Alveolata</taxon>
        <taxon>Dinophyceae</taxon>
        <taxon>Suessiales</taxon>
        <taxon>Symbiodiniaceae</taxon>
        <taxon>Symbiodinium</taxon>
    </lineage>
</organism>
<keyword evidence="2" id="KW-0812">Transmembrane</keyword>
<evidence type="ECO:0000256" key="2">
    <source>
        <dbReference type="SAM" id="Phobius"/>
    </source>
</evidence>
<evidence type="ECO:0000313" key="3">
    <source>
        <dbReference type="EMBL" id="CAE7843446.1"/>
    </source>
</evidence>
<protein>
    <submittedName>
        <fullName evidence="3">Uncharacterized protein</fullName>
    </submittedName>
</protein>
<proteinExistence type="predicted"/>
<feature type="transmembrane region" description="Helical" evidence="2">
    <location>
        <begin position="29"/>
        <end position="46"/>
    </location>
</feature>
<keyword evidence="2" id="KW-0472">Membrane</keyword>
<reference evidence="3" key="1">
    <citation type="submission" date="2021-02" db="EMBL/GenBank/DDBJ databases">
        <authorList>
            <person name="Dougan E. K."/>
            <person name="Rhodes N."/>
            <person name="Thang M."/>
            <person name="Chan C."/>
        </authorList>
    </citation>
    <scope>NUCLEOTIDE SEQUENCE</scope>
</reference>
<keyword evidence="4" id="KW-1185">Reference proteome</keyword>
<evidence type="ECO:0000313" key="4">
    <source>
        <dbReference type="Proteomes" id="UP000601435"/>
    </source>
</evidence>
<dbReference type="OrthoDB" id="419922at2759"/>
<dbReference type="Proteomes" id="UP000601435">
    <property type="component" value="Unassembled WGS sequence"/>
</dbReference>
<keyword evidence="2" id="KW-1133">Transmembrane helix</keyword>